<proteinExistence type="inferred from homology"/>
<keyword evidence="12" id="KW-1185">Reference proteome</keyword>
<evidence type="ECO:0000256" key="4">
    <source>
        <dbReference type="ARBA" id="ARBA00022475"/>
    </source>
</evidence>
<feature type="transmembrane region" description="Helical" evidence="10">
    <location>
        <begin position="328"/>
        <end position="354"/>
    </location>
</feature>
<evidence type="ECO:0000256" key="6">
    <source>
        <dbReference type="ARBA" id="ARBA00022970"/>
    </source>
</evidence>
<evidence type="ECO:0000256" key="1">
    <source>
        <dbReference type="ARBA" id="ARBA00004651"/>
    </source>
</evidence>
<keyword evidence="5 10" id="KW-0812">Transmembrane</keyword>
<evidence type="ECO:0008006" key="13">
    <source>
        <dbReference type="Google" id="ProtNLM"/>
    </source>
</evidence>
<dbReference type="Gene3D" id="1.20.1740.10">
    <property type="entry name" value="Amino acid/polyamine transporter I"/>
    <property type="match status" value="1"/>
</dbReference>
<evidence type="ECO:0000313" key="11">
    <source>
        <dbReference type="EMBL" id="KAI1897028.1"/>
    </source>
</evidence>
<organism evidence="11 12">
    <name type="scientific">Albula goreensis</name>
    <dbReference type="NCBI Taxonomy" id="1534307"/>
    <lineage>
        <taxon>Eukaryota</taxon>
        <taxon>Metazoa</taxon>
        <taxon>Chordata</taxon>
        <taxon>Craniata</taxon>
        <taxon>Vertebrata</taxon>
        <taxon>Euteleostomi</taxon>
        <taxon>Actinopterygii</taxon>
        <taxon>Neopterygii</taxon>
        <taxon>Teleostei</taxon>
        <taxon>Albuliformes</taxon>
        <taxon>Albulidae</taxon>
        <taxon>Albula</taxon>
    </lineage>
</organism>
<dbReference type="GO" id="GO:0005886">
    <property type="term" value="C:plasma membrane"/>
    <property type="evidence" value="ECO:0007669"/>
    <property type="project" value="UniProtKB-SubCell"/>
</dbReference>
<feature type="transmembrane region" description="Helical" evidence="10">
    <location>
        <begin position="277"/>
        <end position="300"/>
    </location>
</feature>
<evidence type="ECO:0000256" key="10">
    <source>
        <dbReference type="SAM" id="Phobius"/>
    </source>
</evidence>
<feature type="transmembrane region" description="Helical" evidence="10">
    <location>
        <begin position="245"/>
        <end position="265"/>
    </location>
</feature>
<comment type="subcellular location">
    <subcellularLocation>
        <location evidence="1">Cell membrane</location>
        <topology evidence="1">Multi-pass membrane protein</topology>
    </subcellularLocation>
</comment>
<feature type="transmembrane region" description="Helical" evidence="10">
    <location>
        <begin position="85"/>
        <end position="107"/>
    </location>
</feature>
<accession>A0A8T3DPZ2</accession>
<keyword evidence="4" id="KW-1003">Cell membrane</keyword>
<feature type="transmembrane region" description="Helical" evidence="10">
    <location>
        <begin position="208"/>
        <end position="225"/>
    </location>
</feature>
<dbReference type="InterPro" id="IPR050598">
    <property type="entry name" value="AminoAcid_Transporter"/>
</dbReference>
<sequence length="512" mass="56404">MAALKSRSRESVNKVEEEQEKIEVSDPIKERERPKEEEVPDSSKAKIELKRSITLFNGVGMIIGTIIGSGIFITPTGVVKEVGSAGLSLVVWAVCGVVSTMGALCYAELGTTITKSGGDYTYILEVYGELAAFLKLWIEMLIIRPSSQYVVSLVFATYLLKPLYPSCSVPESAAKLIACLCLTSLTFVNCISVKAATKVQDIFTASKLIALTIIIVFGFIQIGRGDIAYLHPDVAFQGSEFGVDNIVLALYSGLFAFGGWNYLNYVTEEMINPEKNLPLSIIISMPIVTVVYVLTNMAYFTTIPPHVMVNSEAVAVVFGEYHLGFMSWLIPVFVGLSCFGAVNGSLFTSARLFYAGAREGQLPAALGLVHTDLFTPVPSLIFTCFLSMLYACSADIFSVINLFSFFTWLCVGMAIAGMLWLRWKKPELKRPIKICVLVPVTFILGCVFMILVSFWAAPFECLVGSAIILTGVPFYLLGYKWKKPHIVRKILEIFTMFCQKIFMSVPEDREAP</sequence>
<feature type="compositionally biased region" description="Basic and acidic residues" evidence="9">
    <location>
        <begin position="7"/>
        <end position="41"/>
    </location>
</feature>
<evidence type="ECO:0000256" key="3">
    <source>
        <dbReference type="ARBA" id="ARBA00022448"/>
    </source>
</evidence>
<keyword evidence="6" id="KW-0029">Amino-acid transport</keyword>
<dbReference type="AlphaFoldDB" id="A0A8T3DPZ2"/>
<dbReference type="Pfam" id="PF13520">
    <property type="entry name" value="AA_permease_2"/>
    <property type="match status" value="1"/>
</dbReference>
<evidence type="ECO:0000256" key="8">
    <source>
        <dbReference type="ARBA" id="ARBA00023136"/>
    </source>
</evidence>
<feature type="region of interest" description="Disordered" evidence="9">
    <location>
        <begin position="1"/>
        <end position="41"/>
    </location>
</feature>
<comment type="similarity">
    <text evidence="2">Belongs to the amino acid-polyamine-organocation (APC) superfamily. L-type amino acid transporter (LAT) (TC 2.A.3.8) family.</text>
</comment>
<dbReference type="OrthoDB" id="10062876at2759"/>
<protein>
    <recommendedName>
        <fullName evidence="13">Solute carrier family 7 member 5</fullName>
    </recommendedName>
</protein>
<gene>
    <name evidence="11" type="ORF">AGOR_G00078900</name>
</gene>
<evidence type="ECO:0000313" key="12">
    <source>
        <dbReference type="Proteomes" id="UP000829720"/>
    </source>
</evidence>
<dbReference type="PANTHER" id="PTHR11785">
    <property type="entry name" value="AMINO ACID TRANSPORTER"/>
    <property type="match status" value="1"/>
</dbReference>
<dbReference type="GO" id="GO:0015175">
    <property type="term" value="F:neutral L-amino acid transmembrane transporter activity"/>
    <property type="evidence" value="ECO:0007669"/>
    <property type="project" value="TreeGrafter"/>
</dbReference>
<dbReference type="Proteomes" id="UP000829720">
    <property type="component" value="Unassembled WGS sequence"/>
</dbReference>
<feature type="transmembrane region" description="Helical" evidence="10">
    <location>
        <begin position="434"/>
        <end position="456"/>
    </location>
</feature>
<dbReference type="PIRSF" id="PIRSF006060">
    <property type="entry name" value="AA_transporter"/>
    <property type="match status" value="1"/>
</dbReference>
<keyword evidence="7 10" id="KW-1133">Transmembrane helix</keyword>
<dbReference type="EMBL" id="JAERUA010000007">
    <property type="protein sequence ID" value="KAI1897028.1"/>
    <property type="molecule type" value="Genomic_DNA"/>
</dbReference>
<evidence type="ECO:0000256" key="9">
    <source>
        <dbReference type="SAM" id="MobiDB-lite"/>
    </source>
</evidence>
<evidence type="ECO:0000256" key="5">
    <source>
        <dbReference type="ARBA" id="ARBA00022692"/>
    </source>
</evidence>
<reference evidence="11" key="1">
    <citation type="submission" date="2021-01" db="EMBL/GenBank/DDBJ databases">
        <authorList>
            <person name="Zahm M."/>
            <person name="Roques C."/>
            <person name="Cabau C."/>
            <person name="Klopp C."/>
            <person name="Donnadieu C."/>
            <person name="Jouanno E."/>
            <person name="Lampietro C."/>
            <person name="Louis A."/>
            <person name="Herpin A."/>
            <person name="Echchiki A."/>
            <person name="Berthelot C."/>
            <person name="Parey E."/>
            <person name="Roest-Crollius H."/>
            <person name="Braasch I."/>
            <person name="Postlethwait J."/>
            <person name="Bobe J."/>
            <person name="Montfort J."/>
            <person name="Bouchez O."/>
            <person name="Begum T."/>
            <person name="Mejri S."/>
            <person name="Adams A."/>
            <person name="Chen W.-J."/>
            <person name="Guiguen Y."/>
        </authorList>
    </citation>
    <scope>NUCLEOTIDE SEQUENCE</scope>
    <source>
        <tissue evidence="11">Blood</tissue>
    </source>
</reference>
<name>A0A8T3DPZ2_9TELE</name>
<dbReference type="FunFam" id="1.20.1740.10:FF:000003">
    <property type="entry name" value="Y+L amino acid transporter 1 isoform X1"/>
    <property type="match status" value="1"/>
</dbReference>
<evidence type="ECO:0000256" key="7">
    <source>
        <dbReference type="ARBA" id="ARBA00022989"/>
    </source>
</evidence>
<evidence type="ECO:0000256" key="2">
    <source>
        <dbReference type="ARBA" id="ARBA00007040"/>
    </source>
</evidence>
<comment type="caution">
    <text evidence="11">The sequence shown here is derived from an EMBL/GenBank/DDBJ whole genome shotgun (WGS) entry which is preliminary data.</text>
</comment>
<dbReference type="GO" id="GO:0015179">
    <property type="term" value="F:L-amino acid transmembrane transporter activity"/>
    <property type="evidence" value="ECO:0007669"/>
    <property type="project" value="TreeGrafter"/>
</dbReference>
<feature type="transmembrane region" description="Helical" evidence="10">
    <location>
        <begin position="462"/>
        <end position="479"/>
    </location>
</feature>
<feature type="transmembrane region" description="Helical" evidence="10">
    <location>
        <begin position="53"/>
        <end position="73"/>
    </location>
</feature>
<keyword evidence="8 10" id="KW-0472">Membrane</keyword>
<keyword evidence="3" id="KW-0813">Transport</keyword>
<dbReference type="PANTHER" id="PTHR11785:SF519">
    <property type="entry name" value="LARGE NEUTRAL AMINO ACIDS TRANSPORTER SMALL SUBUNIT 1"/>
    <property type="match status" value="1"/>
</dbReference>
<feature type="transmembrane region" description="Helical" evidence="10">
    <location>
        <begin position="396"/>
        <end position="422"/>
    </location>
</feature>
<feature type="transmembrane region" description="Helical" evidence="10">
    <location>
        <begin position="366"/>
        <end position="390"/>
    </location>
</feature>
<dbReference type="InterPro" id="IPR002293">
    <property type="entry name" value="AA/rel_permease1"/>
</dbReference>